<gene>
    <name evidence="4" type="ORF">EBO34_13770</name>
</gene>
<evidence type="ECO:0000313" key="5">
    <source>
        <dbReference type="Proteomes" id="UP000278746"/>
    </source>
</evidence>
<name>A0A3M7TTU5_9BACI</name>
<dbReference type="GO" id="GO:0016810">
    <property type="term" value="F:hydrolase activity, acting on carbon-nitrogen (but not peptide) bonds"/>
    <property type="evidence" value="ECO:0007669"/>
    <property type="project" value="InterPro"/>
</dbReference>
<evidence type="ECO:0000259" key="3">
    <source>
        <dbReference type="PROSITE" id="PS51677"/>
    </source>
</evidence>
<comment type="caution">
    <text evidence="4">The sequence shown here is derived from an EMBL/GenBank/DDBJ whole genome shotgun (WGS) entry which is preliminary data.</text>
</comment>
<feature type="domain" description="NodB homology" evidence="3">
    <location>
        <begin position="141"/>
        <end position="314"/>
    </location>
</feature>
<dbReference type="CDD" id="cd10966">
    <property type="entry name" value="CE4_yadE_5s"/>
    <property type="match status" value="1"/>
</dbReference>
<dbReference type="GO" id="GO:0005576">
    <property type="term" value="C:extracellular region"/>
    <property type="evidence" value="ECO:0007669"/>
    <property type="project" value="UniProtKB-SubCell"/>
</dbReference>
<dbReference type="EMBL" id="RHIB01000002">
    <property type="protein sequence ID" value="RNA67773.1"/>
    <property type="molecule type" value="Genomic_DNA"/>
</dbReference>
<dbReference type="InterPro" id="IPR051398">
    <property type="entry name" value="Polysacch_Deacetylase"/>
</dbReference>
<reference evidence="4 5" key="1">
    <citation type="submission" date="2018-10" db="EMBL/GenBank/DDBJ databases">
        <title>Bacillus Keqinensis sp. nov., a moderately halophilic bacterium isolated from a saline-alkaline lake.</title>
        <authorList>
            <person name="Wang H."/>
        </authorList>
    </citation>
    <scope>NUCLEOTIDE SEQUENCE [LARGE SCALE GENOMIC DNA]</scope>
    <source>
        <strain evidence="4 5">KQ-3</strain>
    </source>
</reference>
<dbReference type="GO" id="GO:0005975">
    <property type="term" value="P:carbohydrate metabolic process"/>
    <property type="evidence" value="ECO:0007669"/>
    <property type="project" value="InterPro"/>
</dbReference>
<dbReference type="OrthoDB" id="9778320at2"/>
<comment type="subcellular location">
    <subcellularLocation>
        <location evidence="1">Secreted</location>
    </subcellularLocation>
</comment>
<protein>
    <submittedName>
        <fullName evidence="4">Polysaccharide deacetylase family protein</fullName>
    </submittedName>
</protein>
<dbReference type="RefSeq" id="WP_122899512.1">
    <property type="nucleotide sequence ID" value="NZ_RHIB01000002.1"/>
</dbReference>
<evidence type="ECO:0000256" key="1">
    <source>
        <dbReference type="ARBA" id="ARBA00004613"/>
    </source>
</evidence>
<dbReference type="InterPro" id="IPR002509">
    <property type="entry name" value="NODB_dom"/>
</dbReference>
<dbReference type="PANTHER" id="PTHR34216:SF3">
    <property type="entry name" value="POLY-BETA-1,6-N-ACETYL-D-GLUCOSAMINE N-DEACETYLASE"/>
    <property type="match status" value="1"/>
</dbReference>
<organism evidence="4 5">
    <name type="scientific">Alteribacter keqinensis</name>
    <dbReference type="NCBI Taxonomy" id="2483800"/>
    <lineage>
        <taxon>Bacteria</taxon>
        <taxon>Bacillati</taxon>
        <taxon>Bacillota</taxon>
        <taxon>Bacilli</taxon>
        <taxon>Bacillales</taxon>
        <taxon>Bacillaceae</taxon>
        <taxon>Alteribacter</taxon>
    </lineage>
</organism>
<proteinExistence type="predicted"/>
<evidence type="ECO:0000256" key="2">
    <source>
        <dbReference type="ARBA" id="ARBA00022729"/>
    </source>
</evidence>
<evidence type="ECO:0000313" key="4">
    <source>
        <dbReference type="EMBL" id="RNA67773.1"/>
    </source>
</evidence>
<dbReference type="SUPFAM" id="SSF88713">
    <property type="entry name" value="Glycoside hydrolase/deacetylase"/>
    <property type="match status" value="1"/>
</dbReference>
<dbReference type="InterPro" id="IPR011330">
    <property type="entry name" value="Glyco_hydro/deAcase_b/a-brl"/>
</dbReference>
<accession>A0A3M7TTU5</accession>
<dbReference type="PANTHER" id="PTHR34216">
    <property type="match status" value="1"/>
</dbReference>
<keyword evidence="5" id="KW-1185">Reference proteome</keyword>
<dbReference type="AlphaFoldDB" id="A0A3M7TTU5"/>
<dbReference type="Proteomes" id="UP000278746">
    <property type="component" value="Unassembled WGS sequence"/>
</dbReference>
<sequence length="314" mass="36553">MRIMLVNALFLLTFVFFFSSIVNYYYDDFATAMDSNSGLFTENKSIDLNDTNQGWGRGVRDFKVDEGSAAPEIPVLLYHRILDDNDIQDHHYNKNGELYKTITLKSQFEKQMDLLAKEDFVTLTSKEFELFMRGEIDLPEKSVLITFDDGFKDNHIEAYPILKEHQFTALNFVITGYIDESDSEYEPAHNQYLSISDIMAATDVFEYYSHTYNFHHQNEKGVAYLISEPISAVKKDIEISVNNLNNRSDYFAYPYGAYNNKTADLLEEMDFKMAFTSDLDKARPDQDPYRIPRIEISNRDDIEDFKEKIGLEKE</sequence>
<dbReference type="PROSITE" id="PS51677">
    <property type="entry name" value="NODB"/>
    <property type="match status" value="1"/>
</dbReference>
<keyword evidence="2" id="KW-0732">Signal</keyword>
<dbReference type="Pfam" id="PF01522">
    <property type="entry name" value="Polysacc_deac_1"/>
    <property type="match status" value="1"/>
</dbReference>
<dbReference type="Gene3D" id="3.20.20.370">
    <property type="entry name" value="Glycoside hydrolase/deacetylase"/>
    <property type="match status" value="1"/>
</dbReference>